<gene>
    <name evidence="1" type="ORF">BN1708_009823</name>
</gene>
<organism evidence="1 2">
    <name type="scientific">Verticillium longisporum</name>
    <name type="common">Verticillium dahliae var. longisporum</name>
    <dbReference type="NCBI Taxonomy" id="100787"/>
    <lineage>
        <taxon>Eukaryota</taxon>
        <taxon>Fungi</taxon>
        <taxon>Dikarya</taxon>
        <taxon>Ascomycota</taxon>
        <taxon>Pezizomycotina</taxon>
        <taxon>Sordariomycetes</taxon>
        <taxon>Hypocreomycetidae</taxon>
        <taxon>Glomerellales</taxon>
        <taxon>Plectosphaerellaceae</taxon>
        <taxon>Verticillium</taxon>
    </lineage>
</organism>
<keyword evidence="2" id="KW-1185">Reference proteome</keyword>
<sequence length="228" mass="25160">MTALSPHDIPYNGCREQKLSDACKRQGRNHRRAFDAAASAAAKNSCRKRGSDWRALLDVGLCGSGPNQRAWKWGLHRWSRPGAVLDAGSRRRTLVHRVKDKNKSGEDKGTGAEASEFSIKTRVFRDKSSTEGHPPSLARVLPRHHRSATMSNVTLLMPGHDGRLEIYKSRRALMRGILGIPAAAFHAQPDLSQPSMVEAPKTACSMADQAALTWNKSRLHCTTHELVP</sequence>
<accession>A0A0G4KKV7</accession>
<dbReference type="Proteomes" id="UP000044602">
    <property type="component" value="Unassembled WGS sequence"/>
</dbReference>
<evidence type="ECO:0000313" key="1">
    <source>
        <dbReference type="EMBL" id="CRK08827.1"/>
    </source>
</evidence>
<proteinExistence type="predicted"/>
<dbReference type="EMBL" id="CVQH01002113">
    <property type="protein sequence ID" value="CRK08827.1"/>
    <property type="molecule type" value="Genomic_DNA"/>
</dbReference>
<dbReference type="AlphaFoldDB" id="A0A0G4KKV7"/>
<evidence type="ECO:0000313" key="2">
    <source>
        <dbReference type="Proteomes" id="UP000044602"/>
    </source>
</evidence>
<reference evidence="1 2" key="1">
    <citation type="submission" date="2015-05" db="EMBL/GenBank/DDBJ databases">
        <authorList>
            <person name="Wang D.B."/>
            <person name="Wang M."/>
        </authorList>
    </citation>
    <scope>NUCLEOTIDE SEQUENCE [LARGE SCALE GENOMIC DNA]</scope>
    <source>
        <strain evidence="1">VL1</strain>
    </source>
</reference>
<name>A0A0G4KKV7_VERLO</name>
<protein>
    <submittedName>
        <fullName evidence="1">Uncharacterized protein</fullName>
    </submittedName>
</protein>